<comment type="caution">
    <text evidence="1">The sequence shown here is derived from an EMBL/GenBank/DDBJ whole genome shotgun (WGS) entry which is preliminary data.</text>
</comment>
<protein>
    <submittedName>
        <fullName evidence="1">Uncharacterized protein</fullName>
    </submittedName>
</protein>
<organism evidence="1 2">
    <name type="scientific">Candidatus Neomicrothrix parvicella RN1</name>
    <dbReference type="NCBI Taxonomy" id="1229780"/>
    <lineage>
        <taxon>Bacteria</taxon>
        <taxon>Bacillati</taxon>
        <taxon>Actinomycetota</taxon>
        <taxon>Acidimicrobiia</taxon>
        <taxon>Acidimicrobiales</taxon>
        <taxon>Microthrixaceae</taxon>
        <taxon>Candidatus Neomicrothrix</taxon>
    </lineage>
</organism>
<dbReference type="AlphaFoldDB" id="R4YXX2"/>
<evidence type="ECO:0000313" key="2">
    <source>
        <dbReference type="Proteomes" id="UP000018291"/>
    </source>
</evidence>
<accession>R4YXX2</accession>
<evidence type="ECO:0000313" key="1">
    <source>
        <dbReference type="EMBL" id="CCM63324.1"/>
    </source>
</evidence>
<dbReference type="STRING" id="1229780.BN381_210014"/>
<dbReference type="Proteomes" id="UP000018291">
    <property type="component" value="Unassembled WGS sequence"/>
</dbReference>
<keyword evidence="2" id="KW-1185">Reference proteome</keyword>
<sequence>MPPWTLTTWEHRNTMTLGDSNCHRPLGACASRYLRASAPQPAGRLQSRYSGGMAIAKVVQVRRMSDVDNSRQFWMTQPAADRFAAIEEIRAEVHGWTDETQPRLQRVCRVLRGT</sequence>
<dbReference type="EMBL" id="CANL01000014">
    <property type="protein sequence ID" value="CCM63324.1"/>
    <property type="molecule type" value="Genomic_DNA"/>
</dbReference>
<proteinExistence type="predicted"/>
<dbReference type="HOGENOM" id="CLU_2116544_0_0_11"/>
<name>R4YXX2_9ACTN</name>
<reference evidence="1 2" key="1">
    <citation type="journal article" date="2013" name="ISME J.">
        <title>Metabolic model for the filamentous 'Candidatus Microthrix parvicella' based on genomic and metagenomic analyses.</title>
        <authorList>
            <person name="Jon McIlroy S."/>
            <person name="Kristiansen R."/>
            <person name="Albertsen M."/>
            <person name="Michael Karst S."/>
            <person name="Rossetti S."/>
            <person name="Lund Nielsen J."/>
            <person name="Tandoi V."/>
            <person name="James Seviour R."/>
            <person name="Nielsen P.H."/>
        </authorList>
    </citation>
    <scope>NUCLEOTIDE SEQUENCE [LARGE SCALE GENOMIC DNA]</scope>
    <source>
        <strain evidence="1 2">RN1</strain>
    </source>
</reference>
<gene>
    <name evidence="1" type="ORF">BN381_210014</name>
</gene>